<reference evidence="13" key="1">
    <citation type="submission" date="2023-06" db="EMBL/GenBank/DDBJ databases">
        <authorList>
            <person name="Delattre M."/>
        </authorList>
    </citation>
    <scope>NUCLEOTIDE SEQUENCE</scope>
    <source>
        <strain evidence="13">AF72</strain>
    </source>
</reference>
<comment type="similarity">
    <text evidence="1">Belongs to the glycerophosphoryl diester phosphodiesterase family.</text>
</comment>
<feature type="binding site" evidence="9">
    <location>
        <position position="915"/>
    </location>
    <ligand>
        <name>Zn(2+)</name>
        <dbReference type="ChEBI" id="CHEBI:29105"/>
        <note>catalytic</note>
    </ligand>
</feature>
<dbReference type="InterPro" id="IPR013784">
    <property type="entry name" value="Carb-bd-like_fold"/>
</dbReference>
<dbReference type="SUPFAM" id="SSF82895">
    <property type="entry name" value="TSP-1 type 1 repeat"/>
    <property type="match status" value="1"/>
</dbReference>
<feature type="domain" description="GP-PDE" evidence="12">
    <location>
        <begin position="337"/>
        <end position="641"/>
    </location>
</feature>
<dbReference type="Pfam" id="PF17771">
    <property type="entry name" value="ADAMTS_CR_2"/>
    <property type="match status" value="1"/>
</dbReference>
<dbReference type="InterPro" id="IPR051578">
    <property type="entry name" value="GDPD"/>
</dbReference>
<keyword evidence="4" id="KW-0378">Hydrolase</keyword>
<accession>A0AA36DAF8</accession>
<evidence type="ECO:0000259" key="12">
    <source>
        <dbReference type="PROSITE" id="PS51704"/>
    </source>
</evidence>
<evidence type="ECO:0000256" key="3">
    <source>
        <dbReference type="ARBA" id="ARBA00022723"/>
    </source>
</evidence>
<dbReference type="GO" id="GO:0047389">
    <property type="term" value="F:glycerophosphocholine phosphodiesterase activity"/>
    <property type="evidence" value="ECO:0007669"/>
    <property type="project" value="TreeGrafter"/>
</dbReference>
<dbReference type="InterPro" id="IPR017946">
    <property type="entry name" value="PLC-like_Pdiesterase_TIM-brl"/>
</dbReference>
<dbReference type="InterPro" id="IPR057401">
    <property type="entry name" value="Adt-1/2-like_dom"/>
</dbReference>
<dbReference type="GO" id="GO:2001070">
    <property type="term" value="F:starch binding"/>
    <property type="evidence" value="ECO:0007669"/>
    <property type="project" value="InterPro"/>
</dbReference>
<comment type="caution">
    <text evidence="13">The sequence shown here is derived from an EMBL/GenBank/DDBJ whole genome shotgun (WGS) entry which is preliminary data.</text>
</comment>
<dbReference type="Pfam" id="PF00090">
    <property type="entry name" value="TSP_1"/>
    <property type="match status" value="2"/>
</dbReference>
<evidence type="ECO:0000256" key="2">
    <source>
        <dbReference type="ARBA" id="ARBA00022670"/>
    </source>
</evidence>
<dbReference type="PANTHER" id="PTHR22958">
    <property type="entry name" value="GLYCEROPHOSPHORYL DIESTER PHOSPHODIESTERASE"/>
    <property type="match status" value="1"/>
</dbReference>
<dbReference type="InterPro" id="IPR041645">
    <property type="entry name" value="ADAMTS_CR_2"/>
</dbReference>
<evidence type="ECO:0000313" key="14">
    <source>
        <dbReference type="Proteomes" id="UP001177023"/>
    </source>
</evidence>
<dbReference type="Gene3D" id="3.40.390.10">
    <property type="entry name" value="Collagenase (Catalytic Domain)"/>
    <property type="match status" value="1"/>
</dbReference>
<dbReference type="InterPro" id="IPR000884">
    <property type="entry name" value="TSP1_rpt"/>
</dbReference>
<keyword evidence="8" id="KW-0325">Glycoprotein</keyword>
<dbReference type="Pfam" id="PF01421">
    <property type="entry name" value="Reprolysin"/>
    <property type="match status" value="1"/>
</dbReference>
<keyword evidence="7" id="KW-1015">Disulfide bond</keyword>
<keyword evidence="2" id="KW-0645">Protease</keyword>
<dbReference type="InterPro" id="IPR057506">
    <property type="entry name" value="C2_GPCPD1"/>
</dbReference>
<dbReference type="Proteomes" id="UP001177023">
    <property type="component" value="Unassembled WGS sequence"/>
</dbReference>
<dbReference type="SUPFAM" id="SSF51695">
    <property type="entry name" value="PLC-like phosphodiesterases"/>
    <property type="match status" value="1"/>
</dbReference>
<feature type="domain" description="CBM20" evidence="11">
    <location>
        <begin position="1"/>
        <end position="115"/>
    </location>
</feature>
<dbReference type="Gene3D" id="2.60.40.10">
    <property type="entry name" value="Immunoglobulins"/>
    <property type="match status" value="1"/>
</dbReference>
<dbReference type="InterPro" id="IPR013783">
    <property type="entry name" value="Ig-like_fold"/>
</dbReference>
<dbReference type="SUPFAM" id="SSF55486">
    <property type="entry name" value="Metalloproteases ('zincins'), catalytic domain"/>
    <property type="match status" value="1"/>
</dbReference>
<dbReference type="CDD" id="cd04273">
    <property type="entry name" value="ZnMc_ADAMTS_like"/>
    <property type="match status" value="1"/>
</dbReference>
<dbReference type="Gene3D" id="3.20.20.190">
    <property type="entry name" value="Phosphatidylinositol (PI) phosphodiesterase"/>
    <property type="match status" value="1"/>
</dbReference>
<dbReference type="GO" id="GO:0046475">
    <property type="term" value="P:glycerophospholipid catabolic process"/>
    <property type="evidence" value="ECO:0007669"/>
    <property type="project" value="TreeGrafter"/>
</dbReference>
<keyword evidence="14" id="KW-1185">Reference proteome</keyword>
<name>A0AA36DAF8_9BILA</name>
<feature type="binding site" evidence="9">
    <location>
        <position position="911"/>
    </location>
    <ligand>
        <name>Zn(2+)</name>
        <dbReference type="ChEBI" id="CHEBI:29105"/>
        <note>catalytic</note>
    </ligand>
</feature>
<evidence type="ECO:0000256" key="9">
    <source>
        <dbReference type="PROSITE-ProRule" id="PRU00276"/>
    </source>
</evidence>
<evidence type="ECO:0000313" key="13">
    <source>
        <dbReference type="EMBL" id="CAJ0583076.1"/>
    </source>
</evidence>
<dbReference type="PROSITE" id="PS51704">
    <property type="entry name" value="GP_PDE"/>
    <property type="match status" value="1"/>
</dbReference>
<dbReference type="InterPro" id="IPR024079">
    <property type="entry name" value="MetalloPept_cat_dom_sf"/>
</dbReference>
<keyword evidence="5 9" id="KW-0862">Zinc</keyword>
<dbReference type="InterPro" id="IPR030395">
    <property type="entry name" value="GP_PDE_dom"/>
</dbReference>
<evidence type="ECO:0000259" key="11">
    <source>
        <dbReference type="PROSITE" id="PS51166"/>
    </source>
</evidence>
<protein>
    <submittedName>
        <fullName evidence="13">Uncharacterized protein</fullName>
    </submittedName>
</protein>
<dbReference type="InterPro" id="IPR002044">
    <property type="entry name" value="CBM20"/>
</dbReference>
<keyword evidence="6" id="KW-0482">Metalloprotease</keyword>
<dbReference type="Pfam" id="PF03009">
    <property type="entry name" value="GDPD"/>
    <property type="match status" value="1"/>
</dbReference>
<dbReference type="PROSITE" id="PS51166">
    <property type="entry name" value="CBM20"/>
    <property type="match status" value="1"/>
</dbReference>
<feature type="binding site" evidence="9">
    <location>
        <position position="921"/>
    </location>
    <ligand>
        <name>Zn(2+)</name>
        <dbReference type="ChEBI" id="CHEBI:29105"/>
        <note>catalytic</note>
    </ligand>
</feature>
<evidence type="ECO:0000259" key="10">
    <source>
        <dbReference type="PROSITE" id="PS50215"/>
    </source>
</evidence>
<dbReference type="GO" id="GO:0004222">
    <property type="term" value="F:metalloendopeptidase activity"/>
    <property type="evidence" value="ECO:0007669"/>
    <property type="project" value="InterPro"/>
</dbReference>
<dbReference type="GO" id="GO:0046872">
    <property type="term" value="F:metal ion binding"/>
    <property type="evidence" value="ECO:0007669"/>
    <property type="project" value="UniProtKB-KW"/>
</dbReference>
<keyword evidence="3 9" id="KW-0479">Metal-binding</keyword>
<dbReference type="SUPFAM" id="SSF49452">
    <property type="entry name" value="Starch-binding domain-like"/>
    <property type="match status" value="1"/>
</dbReference>
<dbReference type="GO" id="GO:0006508">
    <property type="term" value="P:proteolysis"/>
    <property type="evidence" value="ECO:0007669"/>
    <property type="project" value="UniProtKB-KW"/>
</dbReference>
<evidence type="ECO:0000256" key="4">
    <source>
        <dbReference type="ARBA" id="ARBA00022801"/>
    </source>
</evidence>
<feature type="domain" description="Peptidase M12B" evidence="10">
    <location>
        <begin position="756"/>
        <end position="959"/>
    </location>
</feature>
<dbReference type="PANTHER" id="PTHR22958:SF1">
    <property type="entry name" value="GLYCEROPHOSPHOCHOLINE PHOSPHODIESTERASE GPCPD1"/>
    <property type="match status" value="1"/>
</dbReference>
<evidence type="ECO:0000256" key="7">
    <source>
        <dbReference type="ARBA" id="ARBA00023157"/>
    </source>
</evidence>
<dbReference type="Gene3D" id="3.40.1620.60">
    <property type="match status" value="2"/>
</dbReference>
<organism evidence="13 14">
    <name type="scientific">Mesorhabditis spiculigera</name>
    <dbReference type="NCBI Taxonomy" id="96644"/>
    <lineage>
        <taxon>Eukaryota</taxon>
        <taxon>Metazoa</taxon>
        <taxon>Ecdysozoa</taxon>
        <taxon>Nematoda</taxon>
        <taxon>Chromadorea</taxon>
        <taxon>Rhabditida</taxon>
        <taxon>Rhabditina</taxon>
        <taxon>Rhabditomorpha</taxon>
        <taxon>Rhabditoidea</taxon>
        <taxon>Rhabditidae</taxon>
        <taxon>Mesorhabditinae</taxon>
        <taxon>Mesorhabditis</taxon>
    </lineage>
</organism>
<dbReference type="InterPro" id="IPR036383">
    <property type="entry name" value="TSP1_rpt_sf"/>
</dbReference>
<dbReference type="PROSITE" id="PS50215">
    <property type="entry name" value="ADAM_MEPRO"/>
    <property type="match status" value="1"/>
</dbReference>
<dbReference type="FunFam" id="3.20.20.190:FF:000032">
    <property type="entry name" value="Glycerophosphoryl diester phosphodiesterase, putative"/>
    <property type="match status" value="1"/>
</dbReference>
<feature type="non-terminal residue" evidence="13">
    <location>
        <position position="1593"/>
    </location>
</feature>
<dbReference type="PROSITE" id="PS50092">
    <property type="entry name" value="TSP1"/>
    <property type="match status" value="3"/>
</dbReference>
<dbReference type="SMART" id="SM00209">
    <property type="entry name" value="TSP1"/>
    <property type="match status" value="3"/>
</dbReference>
<dbReference type="Pfam" id="PF00686">
    <property type="entry name" value="CBM_20"/>
    <property type="match status" value="1"/>
</dbReference>
<evidence type="ECO:0000256" key="5">
    <source>
        <dbReference type="ARBA" id="ARBA00022833"/>
    </source>
</evidence>
<feature type="active site" evidence="9">
    <location>
        <position position="912"/>
    </location>
</feature>
<evidence type="ECO:0000256" key="8">
    <source>
        <dbReference type="ARBA" id="ARBA00023180"/>
    </source>
</evidence>
<dbReference type="SMART" id="SM01065">
    <property type="entry name" value="CBM_2"/>
    <property type="match status" value="1"/>
</dbReference>
<proteinExistence type="inferred from homology"/>
<dbReference type="InterPro" id="IPR001590">
    <property type="entry name" value="Peptidase_M12B"/>
</dbReference>
<evidence type="ECO:0000256" key="6">
    <source>
        <dbReference type="ARBA" id="ARBA00023049"/>
    </source>
</evidence>
<gene>
    <name evidence="13" type="ORF">MSPICULIGERA_LOCUS21190</name>
</gene>
<dbReference type="Pfam" id="PF25379">
    <property type="entry name" value="Adt-1"/>
    <property type="match status" value="1"/>
</dbReference>
<comment type="caution">
    <text evidence="9">Lacks conserved residue(s) required for the propagation of feature annotation.</text>
</comment>
<sequence length="1593" mass="180625">MMAGSSASFDATVSTQEVRSWERLYVVGSIPELGTWNPHKARELQKTTDGAWQVKVNISNQYKSIEYRYFIGASLDAASEGSQPINVVIKWESQLRPRRALVFQGIAKTKDTFGSYDGRTTVGDGWLCHEDERAFYVRIHGNALEIFPGKDQQKTYRVKMVPFDVRFEEMISYEPRYASKGLIWRMHSLYVGGTSIDENEAHEAQPRPQYPSFSETELSVLTRTDPVFGAQYQNGSVFRNNIDYLVFRTRTVALEQLAFCIELYEEKGTSRVGVAWALPAGLSDTYGKAKYAIINRHQQPMGQINVDYMIISPWKGDAIARDLMHITYGRHWKKRSMLEVGHRGMGVSYTKLAAARENTIHSLNVAAGKGADFVELDVQLTKDHLPVVYHDFHVLVEVARRKNDEASFEDECNHHELGIKDLRHRQLKLLALEHTSHISAPAESLRIVPREGEENQIDHEPFPLLSEILRRVDPHVGINVEIKYPMLQKNGLHECANYFERNLFIDRILDEIYAHAGERRIVFSSFDPDMCTQISMKQHKYPVLFLVIGATDRYVPFEDMRSDCSNLAVHFAASSKLLGLNFHSEELLKDRKPFDLAVKFNLTKFVWGDDNNEKSTQDYFKNTLQIDGIIYDRIGELEARKNVFIVEKEAKAALFAKSAQGTPMGSRRVPEYSLDSPKRYRVGGKEFLNLNVDNLPHQFIIEEFGNELISNEFELIVHEDQKTSKNSSWPERRCVYRGHSTNSNGTTVAFVGLDELTIELAVFADDALWRHFLKLYGTRADAEIHRFIMAAVNNIDVLYSQRSLQPRVNIKVVRYELMKIVPAMLSKRIHRVGDVDKLLDSFCAYQNLINPPDDRDPRHWDHALLFSGYDLYRDGLRTVAGYAPVKGMCNGIRSCTLNEGLDFGSVFVVTHEMGHSLGMYHDGDNECDMRCCIMSPSIGSGKTDWSSCSNREFNMFISKLGTRGRPPNCLLDSSRTTRSALSILFNDDYPGQKYTIDEQCSIFHGKCWKHELREGQILEDICQMVWCGNGEGVLRTAHPALEGTFCGPGMWCINGVCKEHRHFFAPTHGSWSPWNDQPKRNCATGCSACEVDGQLSIRRSIRACNNPSPNNGGYQCRGDDVKGIVCQKKACVGISTTLYASRACKSLKEDRSNPNPQLSGVGLQYGQAMCKIWCHLTKSNQIRTVGNFPDGTPCGPGHFCVKGQCRPLRCRGMVVAGSVQDCYEEHVHLARPNVMPMHNNQINVTPSPLRPKPPISNSIRDSRGVYNVGWVDKASITRTTIPPYRWSEWHEWSACYGILCGQRGIQLRTRCCEENNCPGARTERRGCTFYCGKSAALRQELQKSPPSLILTQNVQPAPERLPGAAPRALLPPNTQIKNQPAKGIAYGNDKDLLQTKRYVAESSYEKLPGQPLGEQERAFLEKTGYKPEEVDASVDQNTIVNSRVPSRAQPQNKIGTFSRFLPRSNLVQGDLIQNQLNVVPRVIAQAPPSNAQYARGWSQWTDWSQCVYPCTSGARFRRRICYYGVNLCPGSESESIPCTPDLCQQPGYNPPPYQQQQPVYYYPQQYQQPAYYQPQQQQFVYTAVQQPFYYYQG</sequence>
<dbReference type="Pfam" id="PF25329">
    <property type="entry name" value="C2_GDE1"/>
    <property type="match status" value="1"/>
</dbReference>
<dbReference type="EMBL" id="CATQJA010002665">
    <property type="protein sequence ID" value="CAJ0583076.1"/>
    <property type="molecule type" value="Genomic_DNA"/>
</dbReference>
<evidence type="ECO:0000256" key="1">
    <source>
        <dbReference type="ARBA" id="ARBA00007277"/>
    </source>
</evidence>
<dbReference type="Gene3D" id="2.20.100.10">
    <property type="entry name" value="Thrombospondin type-1 (TSP1) repeat"/>
    <property type="match status" value="2"/>
</dbReference>